<dbReference type="SMART" id="SM00014">
    <property type="entry name" value="acidPPc"/>
    <property type="match status" value="1"/>
</dbReference>
<dbReference type="Pfam" id="PF01569">
    <property type="entry name" value="PAP2"/>
    <property type="match status" value="1"/>
</dbReference>
<evidence type="ECO:0000256" key="7">
    <source>
        <dbReference type="SAM" id="Phobius"/>
    </source>
</evidence>
<dbReference type="Gene3D" id="1.20.144.10">
    <property type="entry name" value="Phosphatidic acid phosphatase type 2/haloperoxidase"/>
    <property type="match status" value="1"/>
</dbReference>
<evidence type="ECO:0000256" key="5">
    <source>
        <dbReference type="ARBA" id="ARBA00022989"/>
    </source>
</evidence>
<dbReference type="InterPro" id="IPR036938">
    <property type="entry name" value="PAP2/HPO_sf"/>
</dbReference>
<dbReference type="PANTHER" id="PTHR14969:SF62">
    <property type="entry name" value="DECAPRENYLPHOSPHORYL-5-PHOSPHORIBOSE PHOSPHATASE RV3807C-RELATED"/>
    <property type="match status" value="1"/>
</dbReference>
<dbReference type="EMBL" id="KC247079">
    <property type="protein sequence ID" value="AHF27198.1"/>
    <property type="molecule type" value="Genomic_DNA"/>
</dbReference>
<accession>W0FQP0</accession>
<feature type="domain" description="Phosphatidic acid phosphatase type 2/haloperoxidase" evidence="8">
    <location>
        <begin position="49"/>
        <end position="159"/>
    </location>
</feature>
<feature type="transmembrane region" description="Helical" evidence="7">
    <location>
        <begin position="144"/>
        <end position="166"/>
    </location>
</feature>
<dbReference type="AlphaFoldDB" id="W0FQP0"/>
<keyword evidence="2" id="KW-1003">Cell membrane</keyword>
<dbReference type="GO" id="GO:0005886">
    <property type="term" value="C:plasma membrane"/>
    <property type="evidence" value="ECO:0007669"/>
    <property type="project" value="UniProtKB-SubCell"/>
</dbReference>
<evidence type="ECO:0000256" key="3">
    <source>
        <dbReference type="ARBA" id="ARBA00022692"/>
    </source>
</evidence>
<keyword evidence="3 7" id="KW-0812">Transmembrane</keyword>
<comment type="subcellular location">
    <subcellularLocation>
        <location evidence="1">Cell membrane</location>
        <topology evidence="1">Multi-pass membrane protein</topology>
    </subcellularLocation>
</comment>
<dbReference type="PANTHER" id="PTHR14969">
    <property type="entry name" value="SPHINGOSINE-1-PHOSPHATE PHOSPHOHYDROLASE"/>
    <property type="match status" value="1"/>
</dbReference>
<proteinExistence type="predicted"/>
<evidence type="ECO:0000256" key="4">
    <source>
        <dbReference type="ARBA" id="ARBA00022801"/>
    </source>
</evidence>
<feature type="transmembrane region" description="Helical" evidence="7">
    <location>
        <begin position="50"/>
        <end position="68"/>
    </location>
</feature>
<reference evidence="9" key="1">
    <citation type="journal article" date="2013" name="PLoS ONE">
        <title>Metagenomic insights into the carbohydrate-active enzymes carried by the microorganisms adhering to solid digesta in the rumen of cows.</title>
        <authorList>
            <person name="Wang L."/>
            <person name="Hatem A."/>
            <person name="Catalyurek U.V."/>
            <person name="Morrison M."/>
            <person name="Yu Z."/>
        </authorList>
    </citation>
    <scope>NUCLEOTIDE SEQUENCE</scope>
</reference>
<evidence type="ECO:0000256" key="6">
    <source>
        <dbReference type="ARBA" id="ARBA00023136"/>
    </source>
</evidence>
<sequence length="171" mass="18571">MEFSILYAIPRGPFWDAFFLGVTRVAGSYGQLWVGIALLLLIFKRTRRAGVSLLIAYVGVFLLGQYGLKNIVSRPRPCQIDTAFPLLVARPSSPSFPSTHSAWAFGGATAIFLRHKKAGIAAYAVAALIGFSRLYLFLHFPTDVLFGAAMGVALGFAADRLTGFAAKKLKR</sequence>
<feature type="transmembrane region" description="Helical" evidence="7">
    <location>
        <begin position="120"/>
        <end position="138"/>
    </location>
</feature>
<keyword evidence="5 7" id="KW-1133">Transmembrane helix</keyword>
<dbReference type="GO" id="GO:0016787">
    <property type="term" value="F:hydrolase activity"/>
    <property type="evidence" value="ECO:0007669"/>
    <property type="project" value="UniProtKB-KW"/>
</dbReference>
<dbReference type="InterPro" id="IPR000326">
    <property type="entry name" value="PAP2/HPO"/>
</dbReference>
<evidence type="ECO:0000313" key="9">
    <source>
        <dbReference type="EMBL" id="AHF27198.1"/>
    </source>
</evidence>
<keyword evidence="4" id="KW-0378">Hydrolase</keyword>
<evidence type="ECO:0000256" key="2">
    <source>
        <dbReference type="ARBA" id="ARBA00022475"/>
    </source>
</evidence>
<protein>
    <submittedName>
        <fullName evidence="9">PAP2 family protein</fullName>
    </submittedName>
</protein>
<evidence type="ECO:0000256" key="1">
    <source>
        <dbReference type="ARBA" id="ARBA00004651"/>
    </source>
</evidence>
<name>W0FQP0_9BACT</name>
<dbReference type="SUPFAM" id="SSF48317">
    <property type="entry name" value="Acid phosphatase/Vanadium-dependent haloperoxidase"/>
    <property type="match status" value="1"/>
</dbReference>
<keyword evidence="6 7" id="KW-0472">Membrane</keyword>
<organism evidence="9">
    <name type="scientific">uncultured bacterium Contig1778</name>
    <dbReference type="NCBI Taxonomy" id="1393516"/>
    <lineage>
        <taxon>Bacteria</taxon>
        <taxon>environmental samples</taxon>
    </lineage>
</organism>
<evidence type="ECO:0000259" key="8">
    <source>
        <dbReference type="SMART" id="SM00014"/>
    </source>
</evidence>
<feature type="transmembrane region" description="Helical" evidence="7">
    <location>
        <begin position="17"/>
        <end position="43"/>
    </location>
</feature>